<keyword evidence="1" id="KW-0812">Transmembrane</keyword>
<evidence type="ECO:0000313" key="2">
    <source>
        <dbReference type="EMBL" id="BAT93782.1"/>
    </source>
</evidence>
<sequence>FFFLYFCFVFWPHLLNFSLFFYFVSLSHLHIPKMECTLTIKIVLKGCMWVGTMKFELVVNGEAIRVGCNWVEGDEEVKKE</sequence>
<organism evidence="2 3">
    <name type="scientific">Vigna angularis var. angularis</name>
    <dbReference type="NCBI Taxonomy" id="157739"/>
    <lineage>
        <taxon>Eukaryota</taxon>
        <taxon>Viridiplantae</taxon>
        <taxon>Streptophyta</taxon>
        <taxon>Embryophyta</taxon>
        <taxon>Tracheophyta</taxon>
        <taxon>Spermatophyta</taxon>
        <taxon>Magnoliopsida</taxon>
        <taxon>eudicotyledons</taxon>
        <taxon>Gunneridae</taxon>
        <taxon>Pentapetalae</taxon>
        <taxon>rosids</taxon>
        <taxon>fabids</taxon>
        <taxon>Fabales</taxon>
        <taxon>Fabaceae</taxon>
        <taxon>Papilionoideae</taxon>
        <taxon>50 kb inversion clade</taxon>
        <taxon>NPAAA clade</taxon>
        <taxon>indigoferoid/millettioid clade</taxon>
        <taxon>Phaseoleae</taxon>
        <taxon>Vigna</taxon>
    </lineage>
</organism>
<name>A0A0S3SLS7_PHAAN</name>
<feature type="non-terminal residue" evidence="2">
    <location>
        <position position="1"/>
    </location>
</feature>
<feature type="transmembrane region" description="Helical" evidence="1">
    <location>
        <begin position="6"/>
        <end position="24"/>
    </location>
</feature>
<reference evidence="2 3" key="1">
    <citation type="journal article" date="2015" name="Sci. Rep.">
        <title>The power of single molecule real-time sequencing technology in the de novo assembly of a eukaryotic genome.</title>
        <authorList>
            <person name="Sakai H."/>
            <person name="Naito K."/>
            <person name="Ogiso-Tanaka E."/>
            <person name="Takahashi Y."/>
            <person name="Iseki K."/>
            <person name="Muto C."/>
            <person name="Satou K."/>
            <person name="Teruya K."/>
            <person name="Shiroma A."/>
            <person name="Shimoji M."/>
            <person name="Hirano T."/>
            <person name="Itoh T."/>
            <person name="Kaga A."/>
            <person name="Tomooka N."/>
        </authorList>
    </citation>
    <scope>NUCLEOTIDE SEQUENCE [LARGE SCALE GENOMIC DNA]</scope>
    <source>
        <strain evidence="3">cv. Shumari</strain>
    </source>
</reference>
<dbReference type="EMBL" id="AP015041">
    <property type="protein sequence ID" value="BAT93782.1"/>
    <property type="molecule type" value="Genomic_DNA"/>
</dbReference>
<proteinExistence type="predicted"/>
<evidence type="ECO:0000256" key="1">
    <source>
        <dbReference type="SAM" id="Phobius"/>
    </source>
</evidence>
<keyword evidence="1" id="KW-1133">Transmembrane helix</keyword>
<dbReference type="AlphaFoldDB" id="A0A0S3SLS7"/>
<dbReference type="Proteomes" id="UP000291084">
    <property type="component" value="Chromosome 8"/>
</dbReference>
<protein>
    <submittedName>
        <fullName evidence="2">Uncharacterized protein</fullName>
    </submittedName>
</protein>
<keyword evidence="3" id="KW-1185">Reference proteome</keyword>
<gene>
    <name evidence="2" type="primary">Vigan.08G031600</name>
    <name evidence="2" type="ORF">VIGAN_08031600</name>
</gene>
<keyword evidence="1" id="KW-0472">Membrane</keyword>
<accession>A0A0S3SLS7</accession>
<evidence type="ECO:0000313" key="3">
    <source>
        <dbReference type="Proteomes" id="UP000291084"/>
    </source>
</evidence>